<keyword evidence="1" id="KW-0175">Coiled coil</keyword>
<dbReference type="InterPro" id="IPR038444">
    <property type="entry name" value="DUF465_sf"/>
</dbReference>
<proteinExistence type="predicted"/>
<protein>
    <submittedName>
        <fullName evidence="2">DUF465 domain-containing protein</fullName>
    </submittedName>
</protein>
<dbReference type="Proteomes" id="UP000249725">
    <property type="component" value="Unassembled WGS sequence"/>
</dbReference>
<dbReference type="EMBL" id="QFYR01000001">
    <property type="protein sequence ID" value="RAK57930.1"/>
    <property type="molecule type" value="Genomic_DNA"/>
</dbReference>
<name>A0A328ASH7_9CAUL</name>
<reference evidence="3" key="1">
    <citation type="submission" date="2018-05" db="EMBL/GenBank/DDBJ databases">
        <authorList>
            <person name="Li X."/>
        </authorList>
    </citation>
    <scope>NUCLEOTIDE SEQUENCE [LARGE SCALE GENOMIC DNA]</scope>
    <source>
        <strain evidence="3">YIM 73061</strain>
    </source>
</reference>
<dbReference type="Gene3D" id="6.10.280.50">
    <property type="match status" value="1"/>
</dbReference>
<dbReference type="AlphaFoldDB" id="A0A328ASH7"/>
<organism evidence="2 3">
    <name type="scientific">Phenylobacterium deserti</name>
    <dbReference type="NCBI Taxonomy" id="1914756"/>
    <lineage>
        <taxon>Bacteria</taxon>
        <taxon>Pseudomonadati</taxon>
        <taxon>Pseudomonadota</taxon>
        <taxon>Alphaproteobacteria</taxon>
        <taxon>Caulobacterales</taxon>
        <taxon>Caulobacteraceae</taxon>
        <taxon>Phenylobacterium</taxon>
    </lineage>
</organism>
<keyword evidence="3" id="KW-1185">Reference proteome</keyword>
<comment type="caution">
    <text evidence="2">The sequence shown here is derived from an EMBL/GenBank/DDBJ whole genome shotgun (WGS) entry which is preliminary data.</text>
</comment>
<dbReference type="OrthoDB" id="7392037at2"/>
<accession>A0A328ASH7</accession>
<evidence type="ECO:0000313" key="2">
    <source>
        <dbReference type="EMBL" id="RAK57930.1"/>
    </source>
</evidence>
<dbReference type="RefSeq" id="WP_111514380.1">
    <property type="nucleotide sequence ID" value="NZ_QFYR01000001.1"/>
</dbReference>
<sequence>MTHIAIYRLRNKHRQLEQELRGELARLRPDSERVLQLKRRKLSLKDQLARLEGQPRWGV</sequence>
<dbReference type="Pfam" id="PF04325">
    <property type="entry name" value="DUF465"/>
    <property type="match status" value="1"/>
</dbReference>
<dbReference type="InterPro" id="IPR007420">
    <property type="entry name" value="DUF465"/>
</dbReference>
<evidence type="ECO:0000256" key="1">
    <source>
        <dbReference type="SAM" id="Coils"/>
    </source>
</evidence>
<evidence type="ECO:0000313" key="3">
    <source>
        <dbReference type="Proteomes" id="UP000249725"/>
    </source>
</evidence>
<feature type="coiled-coil region" evidence="1">
    <location>
        <begin position="6"/>
        <end position="54"/>
    </location>
</feature>
<gene>
    <name evidence="2" type="ORF">DJ018_08490</name>
</gene>